<name>A0A1R3JAP3_9ROSI</name>
<protein>
    <submittedName>
        <fullName evidence="1">Uncharacterized protein</fullName>
    </submittedName>
</protein>
<dbReference type="AlphaFoldDB" id="A0A1R3JAP3"/>
<keyword evidence="2" id="KW-1185">Reference proteome</keyword>
<evidence type="ECO:0000313" key="2">
    <source>
        <dbReference type="Proteomes" id="UP000187203"/>
    </source>
</evidence>
<organism evidence="1 2">
    <name type="scientific">Corchorus olitorius</name>
    <dbReference type="NCBI Taxonomy" id="93759"/>
    <lineage>
        <taxon>Eukaryota</taxon>
        <taxon>Viridiplantae</taxon>
        <taxon>Streptophyta</taxon>
        <taxon>Embryophyta</taxon>
        <taxon>Tracheophyta</taxon>
        <taxon>Spermatophyta</taxon>
        <taxon>Magnoliopsida</taxon>
        <taxon>eudicotyledons</taxon>
        <taxon>Gunneridae</taxon>
        <taxon>Pentapetalae</taxon>
        <taxon>rosids</taxon>
        <taxon>malvids</taxon>
        <taxon>Malvales</taxon>
        <taxon>Malvaceae</taxon>
        <taxon>Grewioideae</taxon>
        <taxon>Apeibeae</taxon>
        <taxon>Corchorus</taxon>
    </lineage>
</organism>
<dbReference type="OrthoDB" id="1002624at2759"/>
<gene>
    <name evidence="1" type="ORF">COLO4_18036</name>
</gene>
<proteinExistence type="predicted"/>
<accession>A0A1R3JAP3</accession>
<dbReference type="Proteomes" id="UP000187203">
    <property type="component" value="Unassembled WGS sequence"/>
</dbReference>
<dbReference type="EMBL" id="AWUE01016410">
    <property type="protein sequence ID" value="OMO91892.1"/>
    <property type="molecule type" value="Genomic_DNA"/>
</dbReference>
<comment type="caution">
    <text evidence="1">The sequence shown here is derived from an EMBL/GenBank/DDBJ whole genome shotgun (WGS) entry which is preliminary data.</text>
</comment>
<evidence type="ECO:0000313" key="1">
    <source>
        <dbReference type="EMBL" id="OMO91892.1"/>
    </source>
</evidence>
<reference evidence="2" key="1">
    <citation type="submission" date="2013-09" db="EMBL/GenBank/DDBJ databases">
        <title>Corchorus olitorius genome sequencing.</title>
        <authorList>
            <person name="Alam M."/>
            <person name="Haque M.S."/>
            <person name="Islam M.S."/>
            <person name="Emdad E.M."/>
            <person name="Islam M.M."/>
            <person name="Ahmed B."/>
            <person name="Halim A."/>
            <person name="Hossen Q.M.M."/>
            <person name="Hossain M.Z."/>
            <person name="Ahmed R."/>
            <person name="Khan M.M."/>
            <person name="Islam R."/>
            <person name="Rashid M.M."/>
            <person name="Khan S.A."/>
            <person name="Rahman M.S."/>
            <person name="Alam M."/>
            <person name="Yahiya A.S."/>
            <person name="Khan M.S."/>
            <person name="Azam M.S."/>
            <person name="Haque T."/>
            <person name="Lashkar M.Z.H."/>
            <person name="Akhand A.I."/>
            <person name="Morshed G."/>
            <person name="Roy S."/>
            <person name="Uddin K.S."/>
            <person name="Rabeya T."/>
            <person name="Hossain A.S."/>
            <person name="Chowdhury A."/>
            <person name="Snigdha A.R."/>
            <person name="Mortoza M.S."/>
            <person name="Matin S.A."/>
            <person name="Hoque S.M.E."/>
            <person name="Islam M.K."/>
            <person name="Roy D.K."/>
            <person name="Haider R."/>
            <person name="Moosa M.M."/>
            <person name="Elias S.M."/>
            <person name="Hasan A.M."/>
            <person name="Jahan S."/>
            <person name="Shafiuddin M."/>
            <person name="Mahmood N."/>
            <person name="Shommy N.S."/>
        </authorList>
    </citation>
    <scope>NUCLEOTIDE SEQUENCE [LARGE SCALE GENOMIC DNA]</scope>
    <source>
        <strain evidence="2">cv. O-4</strain>
    </source>
</reference>
<sequence>MASTLNEAEVSVTESRVVESPMEQNEVGKTIVQETLEAITDTPWNKGEENLSLAIAEVTKNVLVWKNEVFGSIFKKKRILVARIRGIQQSPDYGHSAFLQELEFCLQQEYHEVLRQEETKKFDYQLESGW</sequence>